<dbReference type="AlphaFoldDB" id="A0A9D1MEZ7"/>
<evidence type="ECO:0000313" key="4">
    <source>
        <dbReference type="EMBL" id="HIU59034.1"/>
    </source>
</evidence>
<dbReference type="PANTHER" id="PTHR43479:SF7">
    <property type="entry name" value="TETR-FAMILY TRANSCRIPTIONAL REGULATOR"/>
    <property type="match status" value="1"/>
</dbReference>
<feature type="DNA-binding region" description="H-T-H motif" evidence="2">
    <location>
        <begin position="20"/>
        <end position="39"/>
    </location>
</feature>
<dbReference type="InterPro" id="IPR039532">
    <property type="entry name" value="TetR_C_Firmicutes"/>
</dbReference>
<dbReference type="InterPro" id="IPR050624">
    <property type="entry name" value="HTH-type_Tx_Regulator"/>
</dbReference>
<dbReference type="SUPFAM" id="SSF46689">
    <property type="entry name" value="Homeodomain-like"/>
    <property type="match status" value="1"/>
</dbReference>
<organism evidence="4 5">
    <name type="scientific">Candidatus Scatosoma pullistercoris</name>
    <dbReference type="NCBI Taxonomy" id="2840934"/>
    <lineage>
        <taxon>Bacteria</taxon>
        <taxon>Bacillati</taxon>
        <taxon>Bacillota</taxon>
        <taxon>Clostridia</taxon>
        <taxon>Candidatus Scatosoma</taxon>
    </lineage>
</organism>
<dbReference type="PROSITE" id="PS50977">
    <property type="entry name" value="HTH_TETR_2"/>
    <property type="match status" value="1"/>
</dbReference>
<dbReference type="Pfam" id="PF14278">
    <property type="entry name" value="TetR_C_8"/>
    <property type="match status" value="1"/>
</dbReference>
<name>A0A9D1MEZ7_9FIRM</name>
<dbReference type="Gene3D" id="1.10.357.10">
    <property type="entry name" value="Tetracycline Repressor, domain 2"/>
    <property type="match status" value="1"/>
</dbReference>
<evidence type="ECO:0000256" key="2">
    <source>
        <dbReference type="PROSITE-ProRule" id="PRU00335"/>
    </source>
</evidence>
<dbReference type="Pfam" id="PF00440">
    <property type="entry name" value="TetR_N"/>
    <property type="match status" value="1"/>
</dbReference>
<keyword evidence="1 2" id="KW-0238">DNA-binding</keyword>
<reference evidence="4" key="2">
    <citation type="journal article" date="2021" name="PeerJ">
        <title>Extensive microbial diversity within the chicken gut microbiome revealed by metagenomics and culture.</title>
        <authorList>
            <person name="Gilroy R."/>
            <person name="Ravi A."/>
            <person name="Getino M."/>
            <person name="Pursley I."/>
            <person name="Horton D.L."/>
            <person name="Alikhan N.F."/>
            <person name="Baker D."/>
            <person name="Gharbi K."/>
            <person name="Hall N."/>
            <person name="Watson M."/>
            <person name="Adriaenssens E.M."/>
            <person name="Foster-Nyarko E."/>
            <person name="Jarju S."/>
            <person name="Secka A."/>
            <person name="Antonio M."/>
            <person name="Oren A."/>
            <person name="Chaudhuri R.R."/>
            <person name="La Ragione R."/>
            <person name="Hildebrand F."/>
            <person name="Pallen M.J."/>
        </authorList>
    </citation>
    <scope>NUCLEOTIDE SEQUENCE</scope>
    <source>
        <strain evidence="4">11687</strain>
    </source>
</reference>
<dbReference type="GO" id="GO:0003677">
    <property type="term" value="F:DNA binding"/>
    <property type="evidence" value="ECO:0007669"/>
    <property type="project" value="UniProtKB-UniRule"/>
</dbReference>
<gene>
    <name evidence="4" type="ORF">IAC57_02920</name>
</gene>
<dbReference type="EMBL" id="DVMZ01000076">
    <property type="protein sequence ID" value="HIU59034.1"/>
    <property type="molecule type" value="Genomic_DNA"/>
</dbReference>
<sequence>MIVRKEFTALLKEKPIQSITVRELCERTGINRSTFYNHYRDVYDLLEQIENEMLAELGARLKEVAQENDLMSMRLFEGIFRFLTQNQDICVIMLGENGDKRFVYRMLEMGREYCVKNYSAAFPRASKEEIEDFYAFVSNGCIGLMTRWIRTGMKKSPDELARTAKAIMSEALGVFRGR</sequence>
<proteinExistence type="predicted"/>
<dbReference type="InterPro" id="IPR009057">
    <property type="entry name" value="Homeodomain-like_sf"/>
</dbReference>
<reference evidence="4" key="1">
    <citation type="submission" date="2020-10" db="EMBL/GenBank/DDBJ databases">
        <authorList>
            <person name="Gilroy R."/>
        </authorList>
    </citation>
    <scope>NUCLEOTIDE SEQUENCE</scope>
    <source>
        <strain evidence="4">11687</strain>
    </source>
</reference>
<dbReference type="InterPro" id="IPR001647">
    <property type="entry name" value="HTH_TetR"/>
</dbReference>
<comment type="caution">
    <text evidence="4">The sequence shown here is derived from an EMBL/GenBank/DDBJ whole genome shotgun (WGS) entry which is preliminary data.</text>
</comment>
<feature type="domain" description="HTH tetR-type" evidence="3">
    <location>
        <begin position="1"/>
        <end position="57"/>
    </location>
</feature>
<evidence type="ECO:0000256" key="1">
    <source>
        <dbReference type="ARBA" id="ARBA00023125"/>
    </source>
</evidence>
<evidence type="ECO:0000313" key="5">
    <source>
        <dbReference type="Proteomes" id="UP000824081"/>
    </source>
</evidence>
<protein>
    <submittedName>
        <fullName evidence="4">TetR/AcrR family transcriptional regulator</fullName>
    </submittedName>
</protein>
<dbReference type="Proteomes" id="UP000824081">
    <property type="component" value="Unassembled WGS sequence"/>
</dbReference>
<accession>A0A9D1MEZ7</accession>
<dbReference type="PANTHER" id="PTHR43479">
    <property type="entry name" value="ACREF/ENVCD OPERON REPRESSOR-RELATED"/>
    <property type="match status" value="1"/>
</dbReference>
<evidence type="ECO:0000259" key="3">
    <source>
        <dbReference type="PROSITE" id="PS50977"/>
    </source>
</evidence>